<protein>
    <recommendedName>
        <fullName evidence="4">DUF2189 domain-containing protein</fullName>
    </recommendedName>
</protein>
<name>A0A2N3KWF2_9PROT</name>
<dbReference type="AlphaFoldDB" id="A0A2N3KWF2"/>
<keyword evidence="1" id="KW-0472">Membrane</keyword>
<gene>
    <name evidence="2" type="ORF">COO20_05725</name>
</gene>
<dbReference type="InterPro" id="IPR018692">
    <property type="entry name" value="DUF2189"/>
</dbReference>
<dbReference type="OrthoDB" id="9809543at2"/>
<feature type="transmembrane region" description="Helical" evidence="1">
    <location>
        <begin position="178"/>
        <end position="208"/>
    </location>
</feature>
<evidence type="ECO:0000313" key="2">
    <source>
        <dbReference type="EMBL" id="PKR54899.1"/>
    </source>
</evidence>
<feature type="transmembrane region" description="Helical" evidence="1">
    <location>
        <begin position="83"/>
        <end position="104"/>
    </location>
</feature>
<feature type="transmembrane region" description="Helical" evidence="1">
    <location>
        <begin position="56"/>
        <end position="77"/>
    </location>
</feature>
<reference evidence="2 3" key="1">
    <citation type="submission" date="2017-09" db="EMBL/GenBank/DDBJ databases">
        <title>Biodiversity and function of Thalassospira species in the particle-attached aromatic-hydrocarbon-degrading consortia from the surface seawater of the South China Sea.</title>
        <authorList>
            <person name="Dong C."/>
            <person name="Liu R."/>
            <person name="Shao Z."/>
        </authorList>
    </citation>
    <scope>NUCLEOTIDE SEQUENCE [LARGE SCALE GENOMIC DNA]</scope>
    <source>
        <strain evidence="2 3">CSC1P2</strain>
    </source>
</reference>
<accession>A0A2N3KWF2</accession>
<dbReference type="EMBL" id="NWTK01000003">
    <property type="protein sequence ID" value="PKR54899.1"/>
    <property type="molecule type" value="Genomic_DNA"/>
</dbReference>
<proteinExistence type="predicted"/>
<dbReference type="Pfam" id="PF09955">
    <property type="entry name" value="DUF2189"/>
    <property type="match status" value="1"/>
</dbReference>
<organism evidence="2 3">
    <name type="scientific">Thalassospira marina</name>
    <dbReference type="NCBI Taxonomy" id="2048283"/>
    <lineage>
        <taxon>Bacteria</taxon>
        <taxon>Pseudomonadati</taxon>
        <taxon>Pseudomonadota</taxon>
        <taxon>Alphaproteobacteria</taxon>
        <taxon>Rhodospirillales</taxon>
        <taxon>Thalassospiraceae</taxon>
        <taxon>Thalassospira</taxon>
    </lineage>
</organism>
<sequence>MTDTTAPNVTPPTDTIRHETSQALHGQRGIFIREVTSDQSGKWLEAGWRDFKRTPAIGLTYGAFCVLAGYVILLSLFQSGQPYLTLPLGAGFMLIAPLIAVGLYETSRRLEMGENVTLWHSLNGFRRNPGQLGAIGVILMLFFLLWSRVAMLLFALFYNGDVPPLDTLIWQTFFSRDAMAFLITGSIIGGGFAIVVFAISLISIPLLVDRDIDVITALSLSVMAFRRNWRVLTGWGAAIAVLAACGMFVLLLGLAVVMPLLGHASWHAYRGLIDTSQADAPRLRRAVP</sequence>
<evidence type="ECO:0008006" key="4">
    <source>
        <dbReference type="Google" id="ProtNLM"/>
    </source>
</evidence>
<feature type="transmembrane region" description="Helical" evidence="1">
    <location>
        <begin position="229"/>
        <end position="257"/>
    </location>
</feature>
<keyword evidence="1" id="KW-1133">Transmembrane helix</keyword>
<dbReference type="Proteomes" id="UP000233597">
    <property type="component" value="Unassembled WGS sequence"/>
</dbReference>
<dbReference type="RefSeq" id="WP_101264740.1">
    <property type="nucleotide sequence ID" value="NZ_NWTK01000003.1"/>
</dbReference>
<evidence type="ECO:0000313" key="3">
    <source>
        <dbReference type="Proteomes" id="UP000233597"/>
    </source>
</evidence>
<comment type="caution">
    <text evidence="2">The sequence shown here is derived from an EMBL/GenBank/DDBJ whole genome shotgun (WGS) entry which is preliminary data.</text>
</comment>
<feature type="transmembrane region" description="Helical" evidence="1">
    <location>
        <begin position="132"/>
        <end position="158"/>
    </location>
</feature>
<evidence type="ECO:0000256" key="1">
    <source>
        <dbReference type="SAM" id="Phobius"/>
    </source>
</evidence>
<keyword evidence="1" id="KW-0812">Transmembrane</keyword>